<organism evidence="2 3">
    <name type="scientific">Halopenitus malekzadehii</name>
    <dbReference type="NCBI Taxonomy" id="1267564"/>
    <lineage>
        <taxon>Archaea</taxon>
        <taxon>Methanobacteriati</taxon>
        <taxon>Methanobacteriota</taxon>
        <taxon>Stenosarchaea group</taxon>
        <taxon>Halobacteria</taxon>
        <taxon>Halobacteriales</taxon>
        <taxon>Haloferacaceae</taxon>
        <taxon>Halopenitus</taxon>
    </lineage>
</organism>
<dbReference type="RefSeq" id="WP_092814958.1">
    <property type="nucleotide sequence ID" value="NZ_FNWU01000001.1"/>
</dbReference>
<dbReference type="EMBL" id="FNWU01000001">
    <property type="protein sequence ID" value="SEH42840.1"/>
    <property type="molecule type" value="Genomic_DNA"/>
</dbReference>
<name>A0A1H6I954_9EURY</name>
<comment type="similarity">
    <text evidence="1">Belongs to the proline racemase family.</text>
</comment>
<dbReference type="PANTHER" id="PTHR33442">
    <property type="entry name" value="TRANS-3-HYDROXY-L-PROLINE DEHYDRATASE"/>
    <property type="match status" value="1"/>
</dbReference>
<dbReference type="Proteomes" id="UP000199215">
    <property type="component" value="Unassembled WGS sequence"/>
</dbReference>
<proteinExistence type="inferred from homology"/>
<evidence type="ECO:0000313" key="3">
    <source>
        <dbReference type="Proteomes" id="UP000199215"/>
    </source>
</evidence>
<dbReference type="FunFam" id="3.10.310.10:FF:000003">
    <property type="entry name" value="Proline racemase"/>
    <property type="match status" value="1"/>
</dbReference>
<dbReference type="SUPFAM" id="SSF54506">
    <property type="entry name" value="Diaminopimelate epimerase-like"/>
    <property type="match status" value="1"/>
</dbReference>
<keyword evidence="3" id="KW-1185">Reference proteome</keyword>
<dbReference type="GO" id="GO:0047580">
    <property type="term" value="F:4-hydroxyproline epimerase activity"/>
    <property type="evidence" value="ECO:0007669"/>
    <property type="project" value="TreeGrafter"/>
</dbReference>
<accession>A0A1H6I954</accession>
<gene>
    <name evidence="2" type="ORF">SAMN05192561_101955</name>
</gene>
<sequence>MQTELLIEAVDTHTGGEPTRIVTGGLNTDRFAGGSVEEQRDRFREEADDVRTFLMKEPRGHDDMYGAIPVPPAAEKADLGVFFVDNGGYKDMCGHGTMGVVTALIETGYLDPDGPVTLETPAGLVTADPELSTDGGVEHVTVENVSSYVLDSMTLSMDVDGEPVDVPVDVVYAGNVFAMVPASAFGMDVTPDNTATFVDYGVEVRDRVNEAADFEDPFSGDRLVVDHTEFYEPCAEVDRNVVVFSAGSVDRSPCGTGTCGKMALLHSTGELDVGEPYRHESVIGTRFEGRLRDVRRRDGYAVVDPEITGSAYVVAKHTFLLDPDDPVHSFDVST</sequence>
<dbReference type="PIRSF" id="PIRSF029792">
    <property type="entry name" value="Pro_racemase"/>
    <property type="match status" value="1"/>
</dbReference>
<dbReference type="STRING" id="1267564.SAMN05192561_101955"/>
<dbReference type="InterPro" id="IPR008794">
    <property type="entry name" value="Pro_racemase_fam"/>
</dbReference>
<dbReference type="Gene3D" id="3.10.310.10">
    <property type="entry name" value="Diaminopimelate Epimerase, Chain A, domain 1"/>
    <property type="match status" value="2"/>
</dbReference>
<evidence type="ECO:0000313" key="2">
    <source>
        <dbReference type="EMBL" id="SEH42840.1"/>
    </source>
</evidence>
<dbReference type="OrthoDB" id="166758at2157"/>
<dbReference type="SFLD" id="SFLDS00028">
    <property type="entry name" value="Proline_Racemase"/>
    <property type="match status" value="1"/>
</dbReference>
<dbReference type="PANTHER" id="PTHR33442:SF5">
    <property type="entry name" value="BIFUNCTIONAL TRANS-3-HYDROXY-L-PROLINE DEHYDRATASE_2-EPIMERASE"/>
    <property type="match status" value="1"/>
</dbReference>
<dbReference type="Pfam" id="PF05544">
    <property type="entry name" value="Pro_racemase"/>
    <property type="match status" value="1"/>
</dbReference>
<dbReference type="AlphaFoldDB" id="A0A1H6I954"/>
<reference evidence="2 3" key="1">
    <citation type="submission" date="2016-10" db="EMBL/GenBank/DDBJ databases">
        <authorList>
            <person name="de Groot N.N."/>
        </authorList>
    </citation>
    <scope>NUCLEOTIDE SEQUENCE [LARGE SCALE GENOMIC DNA]</scope>
    <source>
        <strain evidence="2 3">IBRC-M10418</strain>
    </source>
</reference>
<evidence type="ECO:0000256" key="1">
    <source>
        <dbReference type="ARBA" id="ARBA00007529"/>
    </source>
</evidence>
<protein>
    <submittedName>
        <fullName evidence="2">Proline racemase</fullName>
    </submittedName>
</protein>